<dbReference type="EC" id="2.3.1.9" evidence="2"/>
<evidence type="ECO:0000259" key="9">
    <source>
        <dbReference type="Pfam" id="PF02803"/>
    </source>
</evidence>
<evidence type="ECO:0000256" key="2">
    <source>
        <dbReference type="ARBA" id="ARBA00012705"/>
    </source>
</evidence>
<comment type="similarity">
    <text evidence="1 7">Belongs to the thiolase-like superfamily. Thiolase family.</text>
</comment>
<feature type="domain" description="Thiolase C-terminal" evidence="9">
    <location>
        <begin position="277"/>
        <end position="397"/>
    </location>
</feature>
<proteinExistence type="inferred from homology"/>
<dbReference type="Gene3D" id="3.40.47.10">
    <property type="match status" value="2"/>
</dbReference>
<dbReference type="PROSITE" id="PS00737">
    <property type="entry name" value="THIOLASE_2"/>
    <property type="match status" value="1"/>
</dbReference>
<gene>
    <name evidence="10" type="ORF">OQI_10350</name>
</gene>
<dbReference type="EMBL" id="MRYD01000039">
    <property type="protein sequence ID" value="OSZ60485.1"/>
    <property type="molecule type" value="Genomic_DNA"/>
</dbReference>
<evidence type="ECO:0000313" key="10">
    <source>
        <dbReference type="EMBL" id="OSZ60485.1"/>
    </source>
</evidence>
<evidence type="ECO:0000313" key="11">
    <source>
        <dbReference type="Proteomes" id="UP000194266"/>
    </source>
</evidence>
<dbReference type="InterPro" id="IPR020613">
    <property type="entry name" value="Thiolase_CS"/>
</dbReference>
<comment type="caution">
    <text evidence="10">The sequence shown here is derived from an EMBL/GenBank/DDBJ whole genome shotgun (WGS) entry which is preliminary data.</text>
</comment>
<dbReference type="PIRSF" id="PIRSF000429">
    <property type="entry name" value="Ac-CoA_Ac_transf"/>
    <property type="match status" value="1"/>
</dbReference>
<dbReference type="RefSeq" id="WP_086169054.1">
    <property type="nucleotide sequence ID" value="NZ_MRYD01000039.1"/>
</dbReference>
<organism evidence="10 11">
    <name type="scientific">Streptomyces pharetrae CZA14</name>
    <dbReference type="NCBI Taxonomy" id="1144883"/>
    <lineage>
        <taxon>Bacteria</taxon>
        <taxon>Bacillati</taxon>
        <taxon>Actinomycetota</taxon>
        <taxon>Actinomycetes</taxon>
        <taxon>Kitasatosporales</taxon>
        <taxon>Streptomycetaceae</taxon>
        <taxon>Streptomyces</taxon>
    </lineage>
</organism>
<evidence type="ECO:0000259" key="8">
    <source>
        <dbReference type="Pfam" id="PF00108"/>
    </source>
</evidence>
<keyword evidence="4 7" id="KW-0012">Acyltransferase</keyword>
<keyword evidence="11" id="KW-1185">Reference proteome</keyword>
<dbReference type="Proteomes" id="UP000194266">
    <property type="component" value="Unassembled WGS sequence"/>
</dbReference>
<dbReference type="InterPro" id="IPR020617">
    <property type="entry name" value="Thiolase_C"/>
</dbReference>
<dbReference type="NCBIfam" id="TIGR01930">
    <property type="entry name" value="AcCoA-C-Actrans"/>
    <property type="match status" value="1"/>
</dbReference>
<dbReference type="Pfam" id="PF00108">
    <property type="entry name" value="Thiolase_N"/>
    <property type="match status" value="1"/>
</dbReference>
<protein>
    <recommendedName>
        <fullName evidence="6">Probable acetyl-CoA acetyltransferase</fullName>
        <ecNumber evidence="2">2.3.1.9</ecNumber>
    </recommendedName>
    <alternativeName>
        <fullName evidence="5">Acetoacetyl-CoA thiolase</fullName>
    </alternativeName>
</protein>
<dbReference type="SUPFAM" id="SSF53901">
    <property type="entry name" value="Thiolase-like"/>
    <property type="match status" value="2"/>
</dbReference>
<dbReference type="InterPro" id="IPR020610">
    <property type="entry name" value="Thiolase_AS"/>
</dbReference>
<dbReference type="InterPro" id="IPR020616">
    <property type="entry name" value="Thiolase_N"/>
</dbReference>
<reference evidence="10 11" key="1">
    <citation type="submission" date="2016-12" db="EMBL/GenBank/DDBJ databases">
        <title>Genome Mining:The Detection of Biosynthetic Gene Clusters to Aid in the Expression of Curamycin A produced by Streptomyces sp. strain CZA14.</title>
        <authorList>
            <person name="Durrell K.A."/>
            <person name="Kirby B.M."/>
            <person name="Khan W."/>
            <person name="Mthethwa T."/>
            <person name="Le Roes-Hill M."/>
        </authorList>
    </citation>
    <scope>NUCLEOTIDE SEQUENCE [LARGE SCALE GENOMIC DNA]</scope>
    <source>
        <strain evidence="10 11">CZA14</strain>
    </source>
</reference>
<dbReference type="InterPro" id="IPR016039">
    <property type="entry name" value="Thiolase-like"/>
</dbReference>
<dbReference type="PANTHER" id="PTHR18919:SF107">
    <property type="entry name" value="ACETYL-COA ACETYLTRANSFERASE, CYTOSOLIC"/>
    <property type="match status" value="1"/>
</dbReference>
<dbReference type="InterPro" id="IPR002155">
    <property type="entry name" value="Thiolase"/>
</dbReference>
<accession>A0ABX3YLU3</accession>
<dbReference type="PROSITE" id="PS00098">
    <property type="entry name" value="THIOLASE_1"/>
    <property type="match status" value="1"/>
</dbReference>
<evidence type="ECO:0000256" key="3">
    <source>
        <dbReference type="ARBA" id="ARBA00022679"/>
    </source>
</evidence>
<dbReference type="CDD" id="cd00751">
    <property type="entry name" value="thiolase"/>
    <property type="match status" value="1"/>
</dbReference>
<feature type="domain" description="Thiolase N-terminal" evidence="8">
    <location>
        <begin position="11"/>
        <end position="268"/>
    </location>
</feature>
<name>A0ABX3YLU3_9ACTN</name>
<dbReference type="Pfam" id="PF02803">
    <property type="entry name" value="Thiolase_C"/>
    <property type="match status" value="1"/>
</dbReference>
<dbReference type="PANTHER" id="PTHR18919">
    <property type="entry name" value="ACETYL-COA C-ACYLTRANSFERASE"/>
    <property type="match status" value="1"/>
</dbReference>
<keyword evidence="3 7" id="KW-0808">Transferase</keyword>
<dbReference type="PROSITE" id="PS00099">
    <property type="entry name" value="THIOLASE_3"/>
    <property type="match status" value="1"/>
</dbReference>
<evidence type="ECO:0000256" key="7">
    <source>
        <dbReference type="RuleBase" id="RU003557"/>
    </source>
</evidence>
<evidence type="ECO:0000256" key="6">
    <source>
        <dbReference type="ARBA" id="ARBA00040529"/>
    </source>
</evidence>
<sequence length="401" mass="41015">MSSATNGTTSVIVAGARTPMGRLLGSLKSFSGADLGGFAIKAALDRAGIGGDQVQYVIMGQVLQAGAGQIPARQAAVKAGIPMNVPALTINKVCLSGLDAIALADQLIRAGEFDIVVAGGQESMTNAPHLLPKSREGFKYGAVQMLDAMAYDGLTDAFENIAMGESTEKHNTRLGISREAQDEIAALSHQRAAAAQKNGIFEAEITPVEIPQRKGDPVLFSKDEGIRGDTTAESLGKLRPAFSKDGTITAGSSSQISDGAAAVVVMSKAKAQELGLDWIAEIGAHGNVAGPDNSLQSQPSNAIAHALKKEGLEVSDLDLIEINEAFAAVAVQSMKDLGVSTEKVNVNGGAIALGHPIGMSGARLVLHLALELKRRGGGVGAAALCGGGGQGDALIVRVPKA</sequence>
<evidence type="ECO:0000256" key="5">
    <source>
        <dbReference type="ARBA" id="ARBA00030755"/>
    </source>
</evidence>
<dbReference type="InterPro" id="IPR020615">
    <property type="entry name" value="Thiolase_acyl_enz_int_AS"/>
</dbReference>
<evidence type="ECO:0000256" key="1">
    <source>
        <dbReference type="ARBA" id="ARBA00010982"/>
    </source>
</evidence>
<evidence type="ECO:0000256" key="4">
    <source>
        <dbReference type="ARBA" id="ARBA00023315"/>
    </source>
</evidence>